<dbReference type="Gene3D" id="1.20.58.410">
    <property type="entry name" value="Release factor"/>
    <property type="match status" value="1"/>
</dbReference>
<organism evidence="4">
    <name type="scientific">freshwater metagenome</name>
    <dbReference type="NCBI Taxonomy" id="449393"/>
    <lineage>
        <taxon>unclassified sequences</taxon>
        <taxon>metagenomes</taxon>
        <taxon>ecological metagenomes</taxon>
    </lineage>
</organism>
<dbReference type="GO" id="GO:0016149">
    <property type="term" value="F:translation release factor activity, codon specific"/>
    <property type="evidence" value="ECO:0007669"/>
    <property type="project" value="InterPro"/>
</dbReference>
<name>A0A6J6W2A4_9ZZZZ</name>
<dbReference type="Gene3D" id="3.30.160.20">
    <property type="match status" value="1"/>
</dbReference>
<sequence>MADPKAEGALRDATTALADLTRRWRAAEDYLKIPALRAKHEVLTEQAADPNLWDDQDRARLVTTDLGRAGVALDEFDGLGAQIEDGEVLVELARESLAAGDASMVAELSDTVEQITSAIESLELQSLLSGQYDECDAILEFHAGAGGTDAQDWAEMLLRMYSRWAERRGFEVEVDEVSEGQEAGILSATAIVKGRFAFGWLSAERGVHRLVRISPFDSQSRRQTSFSSVEITPLLTDASGDVTIEDKDLRVDTYRASGAGGQHVNKTDSAIRLTHIPTGIVVSCQNERSQHQNRARAMQILESKLAERIRAEQKATLESITGERGDNAWGSQIRSYVQAPYQLVKDHRTDHETGNVEAVLDGDLDTFMEAELRRQRTRSA</sequence>
<evidence type="ECO:0000313" key="4">
    <source>
        <dbReference type="EMBL" id="CAB4776897.1"/>
    </source>
</evidence>
<dbReference type="InterPro" id="IPR045853">
    <property type="entry name" value="Pep_chain_release_fac_I_sf"/>
</dbReference>
<dbReference type="PANTHER" id="PTHR43116">
    <property type="entry name" value="PEPTIDE CHAIN RELEASE FACTOR 2"/>
    <property type="match status" value="1"/>
</dbReference>
<proteinExistence type="inferred from homology"/>
<reference evidence="4" key="1">
    <citation type="submission" date="2020-05" db="EMBL/GenBank/DDBJ databases">
        <authorList>
            <person name="Chiriac C."/>
            <person name="Salcher M."/>
            <person name="Ghai R."/>
            <person name="Kavagutti S V."/>
        </authorList>
    </citation>
    <scope>NUCLEOTIDE SEQUENCE</scope>
</reference>
<dbReference type="HAMAP" id="MF_00094">
    <property type="entry name" value="Rel_fac_2"/>
    <property type="match status" value="1"/>
</dbReference>
<protein>
    <submittedName>
        <fullName evidence="4">Unannotated protein</fullName>
    </submittedName>
</protein>
<evidence type="ECO:0000256" key="2">
    <source>
        <dbReference type="ARBA" id="ARBA00022917"/>
    </source>
</evidence>
<dbReference type="Pfam" id="PF03462">
    <property type="entry name" value="PCRF"/>
    <property type="match status" value="1"/>
</dbReference>
<dbReference type="SMART" id="SM00937">
    <property type="entry name" value="PCRF"/>
    <property type="match status" value="1"/>
</dbReference>
<keyword evidence="2" id="KW-0648">Protein biosynthesis</keyword>
<comment type="similarity">
    <text evidence="1">Belongs to the prokaryotic/mitochondrial release factor family.</text>
</comment>
<dbReference type="InterPro" id="IPR000352">
    <property type="entry name" value="Pep_chain_release_fac_I"/>
</dbReference>
<accession>A0A6J6W2A4</accession>
<dbReference type="EMBL" id="CAFAAB010000016">
    <property type="protein sequence ID" value="CAB4776897.1"/>
    <property type="molecule type" value="Genomic_DNA"/>
</dbReference>
<dbReference type="AlphaFoldDB" id="A0A6J6W2A4"/>
<dbReference type="GO" id="GO:0005737">
    <property type="term" value="C:cytoplasm"/>
    <property type="evidence" value="ECO:0007669"/>
    <property type="project" value="InterPro"/>
</dbReference>
<dbReference type="PROSITE" id="PS00745">
    <property type="entry name" value="RF_PROK_I"/>
    <property type="match status" value="1"/>
</dbReference>
<evidence type="ECO:0000256" key="1">
    <source>
        <dbReference type="ARBA" id="ARBA00010835"/>
    </source>
</evidence>
<dbReference type="PANTHER" id="PTHR43116:SF3">
    <property type="entry name" value="CLASS I PEPTIDE CHAIN RELEASE FACTOR"/>
    <property type="match status" value="1"/>
</dbReference>
<dbReference type="NCBIfam" id="TIGR00020">
    <property type="entry name" value="prfB"/>
    <property type="match status" value="1"/>
</dbReference>
<dbReference type="Pfam" id="PF00472">
    <property type="entry name" value="RF-1"/>
    <property type="match status" value="1"/>
</dbReference>
<dbReference type="SUPFAM" id="SSF75620">
    <property type="entry name" value="Release factor"/>
    <property type="match status" value="1"/>
</dbReference>
<dbReference type="InterPro" id="IPR005139">
    <property type="entry name" value="PCRF"/>
</dbReference>
<evidence type="ECO:0000259" key="3">
    <source>
        <dbReference type="PROSITE" id="PS00745"/>
    </source>
</evidence>
<dbReference type="FunFam" id="3.30.160.20:FF:000004">
    <property type="entry name" value="Peptide chain release factor 1"/>
    <property type="match status" value="1"/>
</dbReference>
<dbReference type="Gene3D" id="3.30.70.1660">
    <property type="match status" value="1"/>
</dbReference>
<feature type="domain" description="Prokaryotic-type class I peptide chain release factors" evidence="3">
    <location>
        <begin position="255"/>
        <end position="271"/>
    </location>
</feature>
<dbReference type="InterPro" id="IPR004374">
    <property type="entry name" value="PrfB"/>
</dbReference>
<gene>
    <name evidence="4" type="ORF">UFOPK2958_00253</name>
</gene>